<name>A0A2R6B9A6_9ARCH</name>
<dbReference type="EMBL" id="NEXH01000012">
    <property type="protein sequence ID" value="PSN95217.1"/>
    <property type="molecule type" value="Genomic_DNA"/>
</dbReference>
<dbReference type="InterPro" id="IPR012349">
    <property type="entry name" value="Split_barrel_FMN-bd"/>
</dbReference>
<dbReference type="Gene3D" id="2.30.110.10">
    <property type="entry name" value="Electron Transport, Fmn-binding Protein, Chain A"/>
    <property type="match status" value="1"/>
</dbReference>
<evidence type="ECO:0000313" key="3">
    <source>
        <dbReference type="Proteomes" id="UP000241284"/>
    </source>
</evidence>
<dbReference type="SUPFAM" id="SSF50475">
    <property type="entry name" value="FMN-binding split barrel"/>
    <property type="match status" value="1"/>
</dbReference>
<gene>
    <name evidence="2" type="ORF">B9Q06_06375</name>
</gene>
<protein>
    <recommendedName>
        <fullName evidence="1">DUF447 domain-containing protein</fullName>
    </recommendedName>
</protein>
<organism evidence="2 3">
    <name type="scientific">Candidatus Marsarchaeota G2 archaeon ECH_B_2</name>
    <dbReference type="NCBI Taxonomy" id="1978160"/>
    <lineage>
        <taxon>Archaea</taxon>
        <taxon>Candidatus Marsarchaeota</taxon>
        <taxon>Candidatus Marsarchaeota group 2</taxon>
    </lineage>
</organism>
<sequence>MLVELTLLVVAELGFVEGVVYEVIAVSFSSKPHPAPIGVRFKDGLFEATIYHDTATYANLKVHPMCTLNVVRSGLLFYDAVYMKHKLRVMREGDYWFLADADAWLGVTVVEESPDRGRSVFKFKPSMLHLSQVKPKPYTRADGALVEMLVHESRIKPYIDSGLLVEAKRLYDLIVHYNELMARIAQNTEYQAYAKAIYESATRRMGELKGG</sequence>
<dbReference type="AlphaFoldDB" id="A0A2R6B9A6"/>
<comment type="caution">
    <text evidence="2">The sequence shown here is derived from an EMBL/GenBank/DDBJ whole genome shotgun (WGS) entry which is preliminary data.</text>
</comment>
<dbReference type="Pfam" id="PF04289">
    <property type="entry name" value="DUF447_N"/>
    <property type="match status" value="1"/>
</dbReference>
<dbReference type="InterPro" id="IPR007386">
    <property type="entry name" value="DUF447_N"/>
</dbReference>
<accession>A0A2R6B9A6</accession>
<dbReference type="Proteomes" id="UP000241284">
    <property type="component" value="Unassembled WGS sequence"/>
</dbReference>
<reference evidence="2 3" key="1">
    <citation type="submission" date="2017-04" db="EMBL/GenBank/DDBJ databases">
        <title>Novel microbial lineages endemic to geothermal iron-oxide mats fill important gaps in the evolutionary history of Archaea.</title>
        <authorList>
            <person name="Jay Z.J."/>
            <person name="Beam J.P."/>
            <person name="Dlakic M."/>
            <person name="Rusch D.B."/>
            <person name="Kozubal M.A."/>
            <person name="Inskeep W.P."/>
        </authorList>
    </citation>
    <scope>NUCLEOTIDE SEQUENCE [LARGE SCALE GENOMIC DNA]</scope>
    <source>
        <strain evidence="2">ECH_B_2</strain>
    </source>
</reference>
<feature type="domain" description="DUF447" evidence="1">
    <location>
        <begin position="21"/>
        <end position="125"/>
    </location>
</feature>
<evidence type="ECO:0000259" key="1">
    <source>
        <dbReference type="Pfam" id="PF04289"/>
    </source>
</evidence>
<evidence type="ECO:0000313" key="2">
    <source>
        <dbReference type="EMBL" id="PSN95217.1"/>
    </source>
</evidence>
<proteinExistence type="predicted"/>